<keyword evidence="4" id="KW-1185">Reference proteome</keyword>
<keyword evidence="1" id="KW-1133">Transmembrane helix</keyword>
<proteinExistence type="predicted"/>
<evidence type="ECO:0000256" key="1">
    <source>
        <dbReference type="SAM" id="Phobius"/>
    </source>
</evidence>
<dbReference type="EMBL" id="CAUJNA010003341">
    <property type="protein sequence ID" value="CAJ1399575.1"/>
    <property type="molecule type" value="Genomic_DNA"/>
</dbReference>
<dbReference type="Proteomes" id="UP001178507">
    <property type="component" value="Unassembled WGS sequence"/>
</dbReference>
<sequence>MSHANLALALTNLACIFPVMVAADHGDTATAWLAFFAGAASFVYHLFESHKHGMAGYGASHSTSRALLGLDRVGAGLLICRTAPRLLSRTVWPETLPVALLALIFLGLSEIPGLSKPVYLATHSGWHVAAFYGCGLVHALHYYSGV</sequence>
<name>A0AA36N5K2_9DINO</name>
<keyword evidence="1" id="KW-0812">Transmembrane</keyword>
<protein>
    <submittedName>
        <fullName evidence="3">Uncharacterized protein</fullName>
    </submittedName>
</protein>
<dbReference type="AlphaFoldDB" id="A0AA36N5K2"/>
<gene>
    <name evidence="3" type="ORF">EVOR1521_LOCUS23086</name>
</gene>
<feature type="chain" id="PRO_5041292388" evidence="2">
    <location>
        <begin position="23"/>
        <end position="146"/>
    </location>
</feature>
<keyword evidence="2" id="KW-0732">Signal</keyword>
<feature type="transmembrane region" description="Helical" evidence="1">
    <location>
        <begin position="32"/>
        <end position="47"/>
    </location>
</feature>
<evidence type="ECO:0000313" key="4">
    <source>
        <dbReference type="Proteomes" id="UP001178507"/>
    </source>
</evidence>
<keyword evidence="1" id="KW-0472">Membrane</keyword>
<organism evidence="3 4">
    <name type="scientific">Effrenium voratum</name>
    <dbReference type="NCBI Taxonomy" id="2562239"/>
    <lineage>
        <taxon>Eukaryota</taxon>
        <taxon>Sar</taxon>
        <taxon>Alveolata</taxon>
        <taxon>Dinophyceae</taxon>
        <taxon>Suessiales</taxon>
        <taxon>Symbiodiniaceae</taxon>
        <taxon>Effrenium</taxon>
    </lineage>
</organism>
<feature type="transmembrane region" description="Helical" evidence="1">
    <location>
        <begin position="126"/>
        <end position="143"/>
    </location>
</feature>
<feature type="transmembrane region" description="Helical" evidence="1">
    <location>
        <begin position="95"/>
        <end position="114"/>
    </location>
</feature>
<evidence type="ECO:0000313" key="3">
    <source>
        <dbReference type="EMBL" id="CAJ1399575.1"/>
    </source>
</evidence>
<reference evidence="3" key="1">
    <citation type="submission" date="2023-08" db="EMBL/GenBank/DDBJ databases">
        <authorList>
            <person name="Chen Y."/>
            <person name="Shah S."/>
            <person name="Dougan E. K."/>
            <person name="Thang M."/>
            <person name="Chan C."/>
        </authorList>
    </citation>
    <scope>NUCLEOTIDE SEQUENCE</scope>
</reference>
<comment type="caution">
    <text evidence="3">The sequence shown here is derived from an EMBL/GenBank/DDBJ whole genome shotgun (WGS) entry which is preliminary data.</text>
</comment>
<feature type="signal peptide" evidence="2">
    <location>
        <begin position="1"/>
        <end position="22"/>
    </location>
</feature>
<evidence type="ECO:0000256" key="2">
    <source>
        <dbReference type="SAM" id="SignalP"/>
    </source>
</evidence>
<accession>A0AA36N5K2</accession>